<reference evidence="5" key="1">
    <citation type="submission" date="2017-02" db="UniProtKB">
        <authorList>
            <consortium name="WormBaseParasite"/>
        </authorList>
    </citation>
    <scope>IDENTIFICATION</scope>
</reference>
<dbReference type="AlphaFoldDB" id="A0A0N4UPP9"/>
<evidence type="ECO:0000313" key="3">
    <source>
        <dbReference type="Proteomes" id="UP000038040"/>
    </source>
</evidence>
<dbReference type="Proteomes" id="UP000038040">
    <property type="component" value="Unplaced"/>
</dbReference>
<evidence type="ECO:0000313" key="4">
    <source>
        <dbReference type="Proteomes" id="UP000274756"/>
    </source>
</evidence>
<keyword evidence="4" id="KW-1185">Reference proteome</keyword>
<accession>A0A0N4UPP9</accession>
<reference evidence="2 4" key="2">
    <citation type="submission" date="2018-11" db="EMBL/GenBank/DDBJ databases">
        <authorList>
            <consortium name="Pathogen Informatics"/>
        </authorList>
    </citation>
    <scope>NUCLEOTIDE SEQUENCE [LARGE SCALE GENOMIC DNA]</scope>
</reference>
<dbReference type="Proteomes" id="UP000274756">
    <property type="component" value="Unassembled WGS sequence"/>
</dbReference>
<name>A0A0N4UPP9_DRAME</name>
<dbReference type="WBParaSite" id="DME_0000994601-mRNA-1">
    <property type="protein sequence ID" value="DME_0000994601-mRNA-1"/>
    <property type="gene ID" value="DME_0000994601"/>
</dbReference>
<feature type="compositionally biased region" description="Polar residues" evidence="1">
    <location>
        <begin position="33"/>
        <end position="42"/>
    </location>
</feature>
<protein>
    <submittedName>
        <fullName evidence="2 5">Uncharacterized protein</fullName>
    </submittedName>
</protein>
<proteinExistence type="predicted"/>
<evidence type="ECO:0000313" key="2">
    <source>
        <dbReference type="EMBL" id="VDN53524.1"/>
    </source>
</evidence>
<evidence type="ECO:0000256" key="1">
    <source>
        <dbReference type="SAM" id="MobiDB-lite"/>
    </source>
</evidence>
<evidence type="ECO:0000313" key="5">
    <source>
        <dbReference type="WBParaSite" id="DME_0000994601-mRNA-1"/>
    </source>
</evidence>
<sequence length="86" mass="9990">MRHDKKRRYVASGMVRAEVPREWQPQHLPYSQPIPSQTTELSEQPPVQKPISFQRTSFQTYPQQLVVGPRAWKVATPPKDYQTSSV</sequence>
<dbReference type="EMBL" id="UYYG01000141">
    <property type="protein sequence ID" value="VDN53524.1"/>
    <property type="molecule type" value="Genomic_DNA"/>
</dbReference>
<gene>
    <name evidence="2" type="ORF">DME_LOCUS3497</name>
</gene>
<organism evidence="3 5">
    <name type="scientific">Dracunculus medinensis</name>
    <name type="common">Guinea worm</name>
    <dbReference type="NCBI Taxonomy" id="318479"/>
    <lineage>
        <taxon>Eukaryota</taxon>
        <taxon>Metazoa</taxon>
        <taxon>Ecdysozoa</taxon>
        <taxon>Nematoda</taxon>
        <taxon>Chromadorea</taxon>
        <taxon>Rhabditida</taxon>
        <taxon>Spirurina</taxon>
        <taxon>Dracunculoidea</taxon>
        <taxon>Dracunculidae</taxon>
        <taxon>Dracunculus</taxon>
    </lineage>
</organism>
<feature type="region of interest" description="Disordered" evidence="1">
    <location>
        <begin position="26"/>
        <end position="46"/>
    </location>
</feature>